<dbReference type="AlphaFoldDB" id="A0A4V3DHI5"/>
<comment type="caution">
    <text evidence="2">The sequence shown here is derived from an EMBL/GenBank/DDBJ whole genome shotgun (WGS) entry which is preliminary data.</text>
</comment>
<keyword evidence="3" id="KW-1185">Reference proteome</keyword>
<proteinExistence type="predicted"/>
<dbReference type="InterPro" id="IPR014973">
    <property type="entry name" value="DUF1835"/>
</dbReference>
<dbReference type="Proteomes" id="UP000295724">
    <property type="component" value="Unassembled WGS sequence"/>
</dbReference>
<reference evidence="2 3" key="1">
    <citation type="submission" date="2019-03" db="EMBL/GenBank/DDBJ databases">
        <title>Genomic Encyclopedia of Type Strains, Phase IV (KMG-IV): sequencing the most valuable type-strain genomes for metagenomic binning, comparative biology and taxonomic classification.</title>
        <authorList>
            <person name="Goeker M."/>
        </authorList>
    </citation>
    <scope>NUCLEOTIDE SEQUENCE [LARGE SCALE GENOMIC DNA]</scope>
    <source>
        <strain evidence="2 3">DSM 25488</strain>
    </source>
</reference>
<dbReference type="OrthoDB" id="127805at2"/>
<dbReference type="EMBL" id="SNZB01000005">
    <property type="protein sequence ID" value="TDR18361.1"/>
    <property type="molecule type" value="Genomic_DNA"/>
</dbReference>
<evidence type="ECO:0000313" key="2">
    <source>
        <dbReference type="EMBL" id="TDR18361.1"/>
    </source>
</evidence>
<gene>
    <name evidence="2" type="ORF">C8D91_2278</name>
</gene>
<evidence type="ECO:0000313" key="3">
    <source>
        <dbReference type="Proteomes" id="UP000295724"/>
    </source>
</evidence>
<name>A0A4V3DHI5_9GAMM</name>
<dbReference type="Pfam" id="PF08874">
    <property type="entry name" value="DUF1835"/>
    <property type="match status" value="1"/>
</dbReference>
<accession>A0A4V3DHI5</accession>
<dbReference type="RefSeq" id="WP_099019635.1">
    <property type="nucleotide sequence ID" value="NZ_NIHB01000003.1"/>
</dbReference>
<evidence type="ECO:0000259" key="1">
    <source>
        <dbReference type="Pfam" id="PF08874"/>
    </source>
</evidence>
<protein>
    <submittedName>
        <fullName evidence="2">Uncharacterized protein DUF1835</fullName>
    </submittedName>
</protein>
<organism evidence="2 3">
    <name type="scientific">Marinicella litoralis</name>
    <dbReference type="NCBI Taxonomy" id="644220"/>
    <lineage>
        <taxon>Bacteria</taxon>
        <taxon>Pseudomonadati</taxon>
        <taxon>Pseudomonadota</taxon>
        <taxon>Gammaproteobacteria</taxon>
        <taxon>Lysobacterales</taxon>
        <taxon>Marinicellaceae</taxon>
        <taxon>Marinicella</taxon>
    </lineage>
</organism>
<feature type="domain" description="DUF1835" evidence="1">
    <location>
        <begin position="5"/>
        <end position="118"/>
    </location>
</feature>
<sequence length="318" mass="36642">MKSTLHITNGDAAVNAMKEAGITGDFLPWRDALHIGPVPSDQTPPVLDQIRINFMVESGWGSRISITKKFSDRKVVMDQLVDYQKIYLWFEHDLYDQLQLLQVLHWIELVPNAIDRVNLIVTDLYLGSASDDELHDLFRFSEPLTDPHMQTAQQYWLAFTSSQPHWLTSVEPSELFPFMSDAFNRLCLEYPSVCNGLNFVQTAVLQLLSKPMNGASLFACYQTTEEAPFLGDMIFWQFVETMCNSKNPLVYILNDEEDIAMDKKIFSRTSLGSEVLNHQKHLLSNGWQDCWIGGVQLIKRCIWCYDTEENQFKLWEGQ</sequence>